<dbReference type="RefSeq" id="YP_007007947.1">
    <property type="nucleotide sequence ID" value="NC_019529.1"/>
</dbReference>
<protein>
    <submittedName>
        <fullName evidence="1">Uncharacterized protein</fullName>
    </submittedName>
</protein>
<evidence type="ECO:0000313" key="2">
    <source>
        <dbReference type="Proteomes" id="UP000007520"/>
    </source>
</evidence>
<sequence length="119" mass="14241">MKFRYLGDVYSIPRKTFDFCIARNLLRKLFAEAIPDNPCHERQTFFILSTYDPDFRWFSASSKNPKYYKRFNDTVKHLAIPNLTKNQCKFLDKITREQEDFRDAIKIAKEAVKTIYEIS</sequence>
<gene>
    <name evidence="1" type="ORF">pVp-1_0124</name>
</gene>
<dbReference type="Proteomes" id="UP000007520">
    <property type="component" value="Segment"/>
</dbReference>
<dbReference type="OrthoDB" id="24452at10239"/>
<dbReference type="GeneID" id="14013390"/>
<dbReference type="KEGG" id="vg:14013390"/>
<accession>H6WXL5</accession>
<proteinExistence type="predicted"/>
<organism evidence="1 2">
    <name type="scientific">Vibrio phage pVp-1</name>
    <dbReference type="NCBI Taxonomy" id="1150989"/>
    <lineage>
        <taxon>Viruses</taxon>
        <taxon>Duplodnaviria</taxon>
        <taxon>Heunggongvirae</taxon>
        <taxon>Uroviricota</taxon>
        <taxon>Caudoviricetes</taxon>
        <taxon>Demerecviridae</taxon>
        <taxon>Ermolyevavirinae</taxon>
        <taxon>Vipunavirus</taxon>
        <taxon>Vipunavirus pVp1</taxon>
    </lineage>
</organism>
<keyword evidence="2" id="KW-1185">Reference proteome</keyword>
<reference evidence="1 2" key="1">
    <citation type="journal article" date="2012" name="J. Virol.">
        <title>Complete Genome Sequence of a Novel Marine Siphovirus, pVp-1, Infecting Vibrio parahaemolyticus.</title>
        <authorList>
            <person name="Kim J.H."/>
            <person name="Jun J.W."/>
            <person name="Choresca C.H."/>
            <person name="Shin S.P."/>
            <person name="Han J.E."/>
            <person name="Park S.C."/>
        </authorList>
    </citation>
    <scope>NUCLEOTIDE SEQUENCE [LARGE SCALE GENOMIC DNA]</scope>
</reference>
<evidence type="ECO:0000313" key="1">
    <source>
        <dbReference type="EMBL" id="AFB83981.1"/>
    </source>
</evidence>
<dbReference type="EMBL" id="JQ340389">
    <property type="protein sequence ID" value="AFB83981.1"/>
    <property type="molecule type" value="Genomic_DNA"/>
</dbReference>
<name>H6WXL5_9CAUD</name>